<organism evidence="1 2">
    <name type="scientific">Streptomyces poriferorum</name>
    <dbReference type="NCBI Taxonomy" id="2798799"/>
    <lineage>
        <taxon>Bacteria</taxon>
        <taxon>Bacillati</taxon>
        <taxon>Actinomycetota</taxon>
        <taxon>Actinomycetes</taxon>
        <taxon>Kitasatosporales</taxon>
        <taxon>Streptomycetaceae</taxon>
        <taxon>Streptomyces</taxon>
    </lineage>
</organism>
<evidence type="ECO:0000313" key="1">
    <source>
        <dbReference type="EMBL" id="WLQ58442.1"/>
    </source>
</evidence>
<dbReference type="EMBL" id="CP120988">
    <property type="protein sequence ID" value="WLQ58442.1"/>
    <property type="molecule type" value="Genomic_DNA"/>
</dbReference>
<gene>
    <name evidence="1" type="ORF">P8A19_24755</name>
</gene>
<keyword evidence="2" id="KW-1185">Reference proteome</keyword>
<sequence>MGEGLTAASIEGLIPLLGDLDPGARRSAVRALQAIGTAAVPHLQRVRRRRAPGPRVRAGALEVLADLVGPDGLDSRDQEAWRRLTRIKLLAETPDGMRLCGAWYAVPTADQDAVLAAFELGSPQPVTLRTGEAAWHRFRHSWDGARPHAACSRVFVSPVLDGWTLVFGHFSQDTHRIENADDRADVFRLVVRQRCAELSRRFGSAHWYGVSGGDDWTAWCIAEGGEVVRHYDAYDAGESGDGGLPHPAEAGYLLPHQDKGLPRGAFEGVDVADTDAVVARYRQVKADLRIPDTCRADDIAARLSVDPGALGTHTRTSGHGVLALTACGREHGHPVGALPV</sequence>
<name>A0ABY9IT03_9ACTN</name>
<evidence type="ECO:0000313" key="2">
    <source>
        <dbReference type="Proteomes" id="UP001235744"/>
    </source>
</evidence>
<proteinExistence type="predicted"/>
<dbReference type="Proteomes" id="UP001235744">
    <property type="component" value="Chromosome"/>
</dbReference>
<dbReference type="RefSeq" id="WP_219570734.1">
    <property type="nucleotide sequence ID" value="NZ_CP120988.1"/>
</dbReference>
<accession>A0ABY9IT03</accession>
<protein>
    <submittedName>
        <fullName evidence="1">HEAT repeat domain-containing protein</fullName>
    </submittedName>
</protein>
<reference evidence="1 2" key="1">
    <citation type="submission" date="2023-03" db="EMBL/GenBank/DDBJ databases">
        <title>Isolation and description of six Streptomyces strains from soil environments, able to metabolize different microbial glucans.</title>
        <authorList>
            <person name="Widen T."/>
            <person name="Larsbrink J."/>
        </authorList>
    </citation>
    <scope>NUCLEOTIDE SEQUENCE [LARGE SCALE GENOMIC DNA]</scope>
    <source>
        <strain evidence="1 2">Alt2</strain>
    </source>
</reference>